<gene>
    <name evidence="2" type="ORF">ANANG_G00314260</name>
</gene>
<dbReference type="EMBL" id="JAFIRN010000019">
    <property type="protein sequence ID" value="KAG5830784.1"/>
    <property type="molecule type" value="Genomic_DNA"/>
</dbReference>
<organism evidence="2 3">
    <name type="scientific">Anguilla anguilla</name>
    <name type="common">European freshwater eel</name>
    <name type="synonym">Muraena anguilla</name>
    <dbReference type="NCBI Taxonomy" id="7936"/>
    <lineage>
        <taxon>Eukaryota</taxon>
        <taxon>Metazoa</taxon>
        <taxon>Chordata</taxon>
        <taxon>Craniata</taxon>
        <taxon>Vertebrata</taxon>
        <taxon>Euteleostomi</taxon>
        <taxon>Actinopterygii</taxon>
        <taxon>Neopterygii</taxon>
        <taxon>Teleostei</taxon>
        <taxon>Anguilliformes</taxon>
        <taxon>Anguillidae</taxon>
        <taxon>Anguilla</taxon>
    </lineage>
</organism>
<evidence type="ECO:0000313" key="3">
    <source>
        <dbReference type="Proteomes" id="UP001044222"/>
    </source>
</evidence>
<reference evidence="2" key="1">
    <citation type="submission" date="2021-01" db="EMBL/GenBank/DDBJ databases">
        <title>A chromosome-scale assembly of European eel, Anguilla anguilla.</title>
        <authorList>
            <person name="Henkel C."/>
            <person name="Jong-Raadsen S.A."/>
            <person name="Dufour S."/>
            <person name="Weltzien F.-A."/>
            <person name="Palstra A.P."/>
            <person name="Pelster B."/>
            <person name="Spaink H.P."/>
            <person name="Van Den Thillart G.E."/>
            <person name="Jansen H."/>
            <person name="Zahm M."/>
            <person name="Klopp C."/>
            <person name="Cedric C."/>
            <person name="Louis A."/>
            <person name="Berthelot C."/>
            <person name="Parey E."/>
            <person name="Roest Crollius H."/>
            <person name="Montfort J."/>
            <person name="Robinson-Rechavi M."/>
            <person name="Bucao C."/>
            <person name="Bouchez O."/>
            <person name="Gislard M."/>
            <person name="Lluch J."/>
            <person name="Milhes M."/>
            <person name="Lampietro C."/>
            <person name="Lopez Roques C."/>
            <person name="Donnadieu C."/>
            <person name="Braasch I."/>
            <person name="Desvignes T."/>
            <person name="Postlethwait J."/>
            <person name="Bobe J."/>
            <person name="Guiguen Y."/>
            <person name="Dirks R."/>
        </authorList>
    </citation>
    <scope>NUCLEOTIDE SEQUENCE</scope>
    <source>
        <strain evidence="2">Tag_6206</strain>
        <tissue evidence="2">Liver</tissue>
    </source>
</reference>
<name>A0A9D3LJV9_ANGAN</name>
<feature type="region of interest" description="Disordered" evidence="1">
    <location>
        <begin position="70"/>
        <end position="95"/>
    </location>
</feature>
<keyword evidence="3" id="KW-1185">Reference proteome</keyword>
<comment type="caution">
    <text evidence="2">The sequence shown here is derived from an EMBL/GenBank/DDBJ whole genome shotgun (WGS) entry which is preliminary data.</text>
</comment>
<proteinExistence type="predicted"/>
<dbReference type="Proteomes" id="UP001044222">
    <property type="component" value="Chromosome 19"/>
</dbReference>
<evidence type="ECO:0000313" key="2">
    <source>
        <dbReference type="EMBL" id="KAG5830784.1"/>
    </source>
</evidence>
<sequence>MVLVGGAFILEGTRSAKETGTRCLLLPWQQPLCLSSPLCPELFHERALTVTMPSLDDATPLSAPCCATPLLAQAPPTTPKRRPTPDVPQEAEKLETGKDCWAVTEDVYGLQNQSV</sequence>
<accession>A0A9D3LJV9</accession>
<dbReference type="AlphaFoldDB" id="A0A9D3LJV9"/>
<protein>
    <submittedName>
        <fullName evidence="2">Uncharacterized protein</fullName>
    </submittedName>
</protein>
<evidence type="ECO:0000256" key="1">
    <source>
        <dbReference type="SAM" id="MobiDB-lite"/>
    </source>
</evidence>